<feature type="compositionally biased region" description="Basic and acidic residues" evidence="1">
    <location>
        <begin position="1"/>
        <end position="10"/>
    </location>
</feature>
<feature type="region of interest" description="Disordered" evidence="1">
    <location>
        <begin position="1"/>
        <end position="113"/>
    </location>
</feature>
<dbReference type="AlphaFoldDB" id="A0A2A9MGZ9"/>
<dbReference type="VEuPathDB" id="ToxoDB:BESB_051920"/>
<reference evidence="2 3" key="1">
    <citation type="submission" date="2017-09" db="EMBL/GenBank/DDBJ databases">
        <title>Genome sequencing of Besnoitia besnoiti strain Bb-Ger1.</title>
        <authorList>
            <person name="Schares G."/>
            <person name="Venepally P."/>
            <person name="Lorenzi H.A."/>
        </authorList>
    </citation>
    <scope>NUCLEOTIDE SEQUENCE [LARGE SCALE GENOMIC DNA]</scope>
    <source>
        <strain evidence="2 3">Bb-Ger1</strain>
    </source>
</reference>
<evidence type="ECO:0000256" key="1">
    <source>
        <dbReference type="SAM" id="MobiDB-lite"/>
    </source>
</evidence>
<comment type="caution">
    <text evidence="2">The sequence shown here is derived from an EMBL/GenBank/DDBJ whole genome shotgun (WGS) entry which is preliminary data.</text>
</comment>
<protein>
    <submittedName>
        <fullName evidence="2">Uncharacterized protein</fullName>
    </submittedName>
</protein>
<dbReference type="KEGG" id="bbes:BESB_051920"/>
<dbReference type="EMBL" id="NWUJ01000004">
    <property type="protein sequence ID" value="PFH35541.1"/>
    <property type="molecule type" value="Genomic_DNA"/>
</dbReference>
<dbReference type="OrthoDB" id="330387at2759"/>
<name>A0A2A9MGZ9_BESBE</name>
<dbReference type="RefSeq" id="XP_029219550.1">
    <property type="nucleotide sequence ID" value="XM_029363627.1"/>
</dbReference>
<evidence type="ECO:0000313" key="3">
    <source>
        <dbReference type="Proteomes" id="UP000224006"/>
    </source>
</evidence>
<sequence length="113" mass="12405">MAHSGRENEPATKSPVSQGESPTPPVPRGDLPKLRVSSPTDRPASSPYIDPATGEAIPIEKGDWRRTGVIEKPTQLQNDQPVAHERNALDPNQLDFGIERQESRLPDEGEVDF</sequence>
<gene>
    <name evidence="2" type="ORF">BESB_051920</name>
</gene>
<accession>A0A2A9MGZ9</accession>
<evidence type="ECO:0000313" key="2">
    <source>
        <dbReference type="EMBL" id="PFH35541.1"/>
    </source>
</evidence>
<feature type="compositionally biased region" description="Basic and acidic residues" evidence="1">
    <location>
        <begin position="97"/>
        <end position="107"/>
    </location>
</feature>
<organism evidence="2 3">
    <name type="scientific">Besnoitia besnoiti</name>
    <name type="common">Apicomplexan protozoan</name>
    <dbReference type="NCBI Taxonomy" id="94643"/>
    <lineage>
        <taxon>Eukaryota</taxon>
        <taxon>Sar</taxon>
        <taxon>Alveolata</taxon>
        <taxon>Apicomplexa</taxon>
        <taxon>Conoidasida</taxon>
        <taxon>Coccidia</taxon>
        <taxon>Eucoccidiorida</taxon>
        <taxon>Eimeriorina</taxon>
        <taxon>Sarcocystidae</taxon>
        <taxon>Besnoitia</taxon>
    </lineage>
</organism>
<dbReference type="Proteomes" id="UP000224006">
    <property type="component" value="Chromosome IV"/>
</dbReference>
<proteinExistence type="predicted"/>
<feature type="compositionally biased region" description="Basic and acidic residues" evidence="1">
    <location>
        <begin position="58"/>
        <end position="69"/>
    </location>
</feature>
<dbReference type="GeneID" id="40310121"/>
<keyword evidence="3" id="KW-1185">Reference proteome</keyword>